<name>A0ABV4I3X3_9ACTN</name>
<dbReference type="EMBL" id="JBGGTQ010000006">
    <property type="protein sequence ID" value="MEZ0493366.1"/>
    <property type="molecule type" value="Genomic_DNA"/>
</dbReference>
<protein>
    <submittedName>
        <fullName evidence="1">Tautomerase family protein</fullName>
    </submittedName>
</protein>
<dbReference type="PANTHER" id="PTHR38460:SF1">
    <property type="entry name" value="TAUTOMERASE YOLI-RELATED"/>
    <property type="match status" value="1"/>
</dbReference>
<gene>
    <name evidence="1" type="ORF">AB2L28_14090</name>
</gene>
<evidence type="ECO:0000313" key="2">
    <source>
        <dbReference type="Proteomes" id="UP001566476"/>
    </source>
</evidence>
<dbReference type="Pfam" id="PF14552">
    <property type="entry name" value="Tautomerase_2"/>
    <property type="match status" value="1"/>
</dbReference>
<evidence type="ECO:0000313" key="1">
    <source>
        <dbReference type="EMBL" id="MEZ0493366.1"/>
    </source>
</evidence>
<keyword evidence="2" id="KW-1185">Reference proteome</keyword>
<dbReference type="Gene3D" id="3.30.429.10">
    <property type="entry name" value="Macrophage Migration Inhibitory Factor"/>
    <property type="match status" value="1"/>
</dbReference>
<dbReference type="InterPro" id="IPR037479">
    <property type="entry name" value="Tauto_MSAD"/>
</dbReference>
<proteinExistence type="predicted"/>
<dbReference type="InterPro" id="IPR014347">
    <property type="entry name" value="Tautomerase/MIF_sf"/>
</dbReference>
<dbReference type="SUPFAM" id="SSF55331">
    <property type="entry name" value="Tautomerase/MIF"/>
    <property type="match status" value="1"/>
</dbReference>
<sequence>MPHARIDLHETHRDLLPSLSRAVLAGMVRGFEMPEDDLFQIFRLHHDGELVYSPTFPEQERTDIVFVEIVAQVGYTDAQKQATGSAISDEIAALGIKRDNVLCVFLEVQGAAWYAATSAPTGAGV</sequence>
<reference evidence="1 2" key="1">
    <citation type="submission" date="2024-07" db="EMBL/GenBank/DDBJ databases">
        <authorList>
            <person name="Thanompreechachai J."/>
            <person name="Duangmal K."/>
        </authorList>
    </citation>
    <scope>NUCLEOTIDE SEQUENCE [LARGE SCALE GENOMIC DNA]</scope>
    <source>
        <strain evidence="1 2">TBRC 1896</strain>
    </source>
</reference>
<accession>A0ABV4I3X3</accession>
<organism evidence="1 2">
    <name type="scientific">Kineococcus mangrovi</name>
    <dbReference type="NCBI Taxonomy" id="1660183"/>
    <lineage>
        <taxon>Bacteria</taxon>
        <taxon>Bacillati</taxon>
        <taxon>Actinomycetota</taxon>
        <taxon>Actinomycetes</taxon>
        <taxon>Kineosporiales</taxon>
        <taxon>Kineosporiaceae</taxon>
        <taxon>Kineococcus</taxon>
    </lineage>
</organism>
<comment type="caution">
    <text evidence="1">The sequence shown here is derived from an EMBL/GenBank/DDBJ whole genome shotgun (WGS) entry which is preliminary data.</text>
</comment>
<dbReference type="RefSeq" id="WP_370719611.1">
    <property type="nucleotide sequence ID" value="NZ_JBGGTQ010000006.1"/>
</dbReference>
<dbReference type="Proteomes" id="UP001566476">
    <property type="component" value="Unassembled WGS sequence"/>
</dbReference>
<dbReference type="PANTHER" id="PTHR38460">
    <property type="entry name" value="TAUTOMERASE YOLI-RELATED"/>
    <property type="match status" value="1"/>
</dbReference>